<sequence>MLYTPTDSTELQNILLSWKNFSEESDTYQTVNKSGYFYNRNLLVVRHTVHGAKHYGAIVLPKDYDENKKYPLLVWANGLDQSNPTVDLRGLGKVFMRLKDYFILVPSYRGQALVANGRRYCSDGFFGDAFDGATDDALRLLALAKSEFKGIDNNRVVVSGTSRGGTVALLMGIRDPGINAVISIAAPTNFFSEEMYNRYTKQYKYQFLSHKKTIGAIRAKMIKSSPIYFVEKYPNALLLIHGENDKIVPVSHAHKVIAKLKQKENFEYRITDQGHAIDNQTLYIMDWLRQHN</sequence>
<dbReference type="Proteomes" id="UP000184432">
    <property type="component" value="Unassembled WGS sequence"/>
</dbReference>
<dbReference type="STRING" id="570521.SAMN04488508_102196"/>
<gene>
    <name evidence="2" type="ORF">SAMN04488508_102196</name>
</gene>
<evidence type="ECO:0000259" key="1">
    <source>
        <dbReference type="Pfam" id="PF00326"/>
    </source>
</evidence>
<dbReference type="InterPro" id="IPR001375">
    <property type="entry name" value="Peptidase_S9_cat"/>
</dbReference>
<dbReference type="EMBL" id="FQYP01000002">
    <property type="protein sequence ID" value="SHI62418.1"/>
    <property type="molecule type" value="Genomic_DNA"/>
</dbReference>
<keyword evidence="2" id="KW-0378">Hydrolase</keyword>
<dbReference type="Pfam" id="PF00326">
    <property type="entry name" value="Peptidase_S9"/>
    <property type="match status" value="1"/>
</dbReference>
<evidence type="ECO:0000313" key="3">
    <source>
        <dbReference type="Proteomes" id="UP000184432"/>
    </source>
</evidence>
<dbReference type="AlphaFoldDB" id="A0A1M6CNW9"/>
<proteinExistence type="predicted"/>
<accession>A0A1M6CNW9</accession>
<dbReference type="PANTHER" id="PTHR11731">
    <property type="entry name" value="PROTEASE FAMILY S9B,C DIPEPTIDYL-PEPTIDASE IV-RELATED"/>
    <property type="match status" value="1"/>
</dbReference>
<keyword evidence="3" id="KW-1185">Reference proteome</keyword>
<dbReference type="InterPro" id="IPR029058">
    <property type="entry name" value="AB_hydrolase_fold"/>
</dbReference>
<dbReference type="Gene3D" id="3.40.50.1820">
    <property type="entry name" value="alpha/beta hydrolase"/>
    <property type="match status" value="1"/>
</dbReference>
<dbReference type="SUPFAM" id="SSF53474">
    <property type="entry name" value="alpha/beta-Hydrolases"/>
    <property type="match status" value="1"/>
</dbReference>
<dbReference type="GO" id="GO:0006508">
    <property type="term" value="P:proteolysis"/>
    <property type="evidence" value="ECO:0007669"/>
    <property type="project" value="InterPro"/>
</dbReference>
<feature type="domain" description="Peptidase S9 prolyl oligopeptidase catalytic" evidence="1">
    <location>
        <begin position="96"/>
        <end position="288"/>
    </location>
</feature>
<dbReference type="PANTHER" id="PTHR11731:SF193">
    <property type="entry name" value="DIPEPTIDYL PEPTIDASE 9"/>
    <property type="match status" value="1"/>
</dbReference>
<dbReference type="GO" id="GO:0008236">
    <property type="term" value="F:serine-type peptidase activity"/>
    <property type="evidence" value="ECO:0007669"/>
    <property type="project" value="InterPro"/>
</dbReference>
<protein>
    <submittedName>
        <fullName evidence="2">Alpha/beta hydrolase family protein</fullName>
    </submittedName>
</protein>
<name>A0A1M6CNW9_9FLAO</name>
<organism evidence="2 3">
    <name type="scientific">Aquimarina spongiae</name>
    <dbReference type="NCBI Taxonomy" id="570521"/>
    <lineage>
        <taxon>Bacteria</taxon>
        <taxon>Pseudomonadati</taxon>
        <taxon>Bacteroidota</taxon>
        <taxon>Flavobacteriia</taxon>
        <taxon>Flavobacteriales</taxon>
        <taxon>Flavobacteriaceae</taxon>
        <taxon>Aquimarina</taxon>
    </lineage>
</organism>
<reference evidence="3" key="1">
    <citation type="submission" date="2016-11" db="EMBL/GenBank/DDBJ databases">
        <authorList>
            <person name="Varghese N."/>
            <person name="Submissions S."/>
        </authorList>
    </citation>
    <scope>NUCLEOTIDE SEQUENCE [LARGE SCALE GENOMIC DNA]</scope>
    <source>
        <strain evidence="3">DSM 22623</strain>
    </source>
</reference>
<dbReference type="InterPro" id="IPR050278">
    <property type="entry name" value="Serine_Prot_S9B/DPPIV"/>
</dbReference>
<dbReference type="GO" id="GO:0008239">
    <property type="term" value="F:dipeptidyl-peptidase activity"/>
    <property type="evidence" value="ECO:0007669"/>
    <property type="project" value="TreeGrafter"/>
</dbReference>
<evidence type="ECO:0000313" key="2">
    <source>
        <dbReference type="EMBL" id="SHI62418.1"/>
    </source>
</evidence>